<keyword evidence="2" id="KW-1185">Reference proteome</keyword>
<proteinExistence type="predicted"/>
<sequence>MANRVISRYRALTAKVADLFAELSEFQQRIWVVSIMHDAYTDTFIVNEGSFEEPMQWMVRKGYDGAMLQRVNKMQRSQAIQLEFGGISHRLMRVK</sequence>
<gene>
    <name evidence="1" type="ORF">NHF51_07415</name>
</gene>
<organism evidence="1 2">
    <name type="scientific">Aeromonas encheleia</name>
    <dbReference type="NCBI Taxonomy" id="73010"/>
    <lineage>
        <taxon>Bacteria</taxon>
        <taxon>Pseudomonadati</taxon>
        <taxon>Pseudomonadota</taxon>
        <taxon>Gammaproteobacteria</taxon>
        <taxon>Aeromonadales</taxon>
        <taxon>Aeromonadaceae</taxon>
        <taxon>Aeromonas</taxon>
    </lineage>
</organism>
<protein>
    <submittedName>
        <fullName evidence="1">Uncharacterized protein</fullName>
    </submittedName>
</protein>
<evidence type="ECO:0000313" key="1">
    <source>
        <dbReference type="EMBL" id="USV58957.1"/>
    </source>
</evidence>
<dbReference type="RefSeq" id="WP_042654680.1">
    <property type="nucleotide sequence ID" value="NZ_CAWMEL010000026.1"/>
</dbReference>
<evidence type="ECO:0000313" key="2">
    <source>
        <dbReference type="Proteomes" id="UP001056890"/>
    </source>
</evidence>
<name>A0AAE9SEZ9_9GAMM</name>
<reference evidence="1" key="1">
    <citation type="submission" date="2022-06" db="EMBL/GenBank/DDBJ databases">
        <title>Complete Genome of Aeromonas sp. Strain SOD01 Isolated from an Urban Freshwater Stream.</title>
        <authorList>
            <person name="Williams L.E."/>
            <person name="Brysgel T."/>
            <person name="Capestro E.M."/>
            <person name="Foltz G.V."/>
            <person name="Gardner A.E."/>
            <person name="Ingrassia J."/>
            <person name="Peterson E."/>
            <person name="Arruda J."/>
            <person name="Flaherty I."/>
            <person name="Hunt M."/>
            <person name="Pappas G."/>
            <person name="Ramsaran S."/>
            <person name="Rocha M."/>
        </authorList>
    </citation>
    <scope>NUCLEOTIDE SEQUENCE</scope>
    <source>
        <strain evidence="1">SOD01</strain>
    </source>
</reference>
<accession>A0AAE9SEZ9</accession>
<dbReference type="AlphaFoldDB" id="A0AAE9SEZ9"/>
<dbReference type="EMBL" id="CP099717">
    <property type="protein sequence ID" value="USV58957.1"/>
    <property type="molecule type" value="Genomic_DNA"/>
</dbReference>
<dbReference type="Proteomes" id="UP001056890">
    <property type="component" value="Chromosome"/>
</dbReference>